<dbReference type="SUPFAM" id="SSF55874">
    <property type="entry name" value="ATPase domain of HSP90 chaperone/DNA topoisomerase II/histidine kinase"/>
    <property type="match status" value="1"/>
</dbReference>
<evidence type="ECO:0000256" key="1">
    <source>
        <dbReference type="ARBA" id="ARBA00000085"/>
    </source>
</evidence>
<feature type="signal peptide" evidence="5">
    <location>
        <begin position="1"/>
        <end position="28"/>
    </location>
</feature>
<dbReference type="InterPro" id="IPR025293">
    <property type="entry name" value="YfiR/HmsC-like"/>
</dbReference>
<keyword evidence="4" id="KW-1133">Transmembrane helix</keyword>
<comment type="caution">
    <text evidence="8">The sequence shown here is derived from an EMBL/GenBank/DDBJ whole genome shotgun (WGS) entry which is preliminary data.</text>
</comment>
<evidence type="ECO:0000313" key="10">
    <source>
        <dbReference type="Proteomes" id="UP000321917"/>
    </source>
</evidence>
<dbReference type="InterPro" id="IPR005467">
    <property type="entry name" value="His_kinase_dom"/>
</dbReference>
<dbReference type="OrthoDB" id="2521613at2"/>
<accession>A0A5C6Q432</accession>
<evidence type="ECO:0000256" key="4">
    <source>
        <dbReference type="SAM" id="Phobius"/>
    </source>
</evidence>
<dbReference type="PANTHER" id="PTHR43065">
    <property type="entry name" value="SENSOR HISTIDINE KINASE"/>
    <property type="match status" value="1"/>
</dbReference>
<evidence type="ECO:0000313" key="7">
    <source>
        <dbReference type="EMBL" id="TWX58688.1"/>
    </source>
</evidence>
<evidence type="ECO:0000256" key="5">
    <source>
        <dbReference type="SAM" id="SignalP"/>
    </source>
</evidence>
<name>A0A5C6Q432_9GAMM</name>
<keyword evidence="4" id="KW-0472">Membrane</keyword>
<feature type="coiled-coil region" evidence="3">
    <location>
        <begin position="263"/>
        <end position="290"/>
    </location>
</feature>
<dbReference type="SMART" id="SM00387">
    <property type="entry name" value="HATPase_c"/>
    <property type="match status" value="1"/>
</dbReference>
<dbReference type="Proteomes" id="UP000321917">
    <property type="component" value="Unassembled WGS sequence"/>
</dbReference>
<dbReference type="Pfam" id="PF02518">
    <property type="entry name" value="HATPase_c"/>
    <property type="match status" value="1"/>
</dbReference>
<keyword evidence="9" id="KW-1185">Reference proteome</keyword>
<gene>
    <name evidence="7" type="ORF">ESZ26_11190</name>
    <name evidence="8" type="ORF">ESZ27_16245</name>
</gene>
<feature type="coiled-coil region" evidence="3">
    <location>
        <begin position="364"/>
        <end position="391"/>
    </location>
</feature>
<feature type="domain" description="Histidine kinase" evidence="6">
    <location>
        <begin position="400"/>
        <end position="632"/>
    </location>
</feature>
<feature type="chain" id="PRO_5022921614" description="histidine kinase" evidence="5">
    <location>
        <begin position="29"/>
        <end position="636"/>
    </location>
</feature>
<keyword evidence="5" id="KW-0732">Signal</keyword>
<dbReference type="InterPro" id="IPR003594">
    <property type="entry name" value="HATPase_dom"/>
</dbReference>
<dbReference type="AlphaFoldDB" id="A0A5C6Q432"/>
<dbReference type="Pfam" id="PF13689">
    <property type="entry name" value="DUF4154"/>
    <property type="match status" value="1"/>
</dbReference>
<dbReference type="CDD" id="cd00075">
    <property type="entry name" value="HATPase"/>
    <property type="match status" value="1"/>
</dbReference>
<proteinExistence type="predicted"/>
<feature type="coiled-coil region" evidence="3">
    <location>
        <begin position="186"/>
        <end position="234"/>
    </location>
</feature>
<keyword evidence="3" id="KW-0175">Coiled coil</keyword>
<dbReference type="InterPro" id="IPR036890">
    <property type="entry name" value="HATPase_C_sf"/>
</dbReference>
<dbReference type="InterPro" id="IPR036097">
    <property type="entry name" value="HisK_dim/P_sf"/>
</dbReference>
<dbReference type="Proteomes" id="UP000321525">
    <property type="component" value="Unassembled WGS sequence"/>
</dbReference>
<keyword evidence="4" id="KW-0812">Transmembrane</keyword>
<dbReference type="SUPFAM" id="SSF47384">
    <property type="entry name" value="Homodimeric domain of signal transducing histidine kinase"/>
    <property type="match status" value="1"/>
</dbReference>
<reference evidence="8 10" key="1">
    <citation type="submission" date="2019-07" db="EMBL/GenBank/DDBJ databases">
        <title>Genomes of sea-ice associated Colwellia species.</title>
        <authorList>
            <person name="Bowman J.P."/>
        </authorList>
    </citation>
    <scope>NUCLEOTIDE SEQUENCE [LARGE SCALE GENOMIC DNA]</scope>
    <source>
        <strain evidence="7 9">ACAM 607</strain>
        <strain evidence="8 10">IC036</strain>
    </source>
</reference>
<organism evidence="8 10">
    <name type="scientific">Colwellia hornerae</name>
    <dbReference type="NCBI Taxonomy" id="89402"/>
    <lineage>
        <taxon>Bacteria</taxon>
        <taxon>Pseudomonadati</taxon>
        <taxon>Pseudomonadota</taxon>
        <taxon>Gammaproteobacteria</taxon>
        <taxon>Alteromonadales</taxon>
        <taxon>Colwelliaceae</taxon>
        <taxon>Colwellia</taxon>
    </lineage>
</organism>
<evidence type="ECO:0000313" key="9">
    <source>
        <dbReference type="Proteomes" id="UP000321525"/>
    </source>
</evidence>
<evidence type="ECO:0000313" key="8">
    <source>
        <dbReference type="EMBL" id="TWX63570.1"/>
    </source>
</evidence>
<sequence>MKKKIMLMSKPLLMWFCFFICSSSSILAQQLDSEQVKAAYIYNFIKHVSWQNENKKQQFVIGVYGDDIFADLLNKTLAKRVIRNKTIKVIAIKNIREGKNTDLLFSAANRNTEIANIAATLRRSNTLFITDNSIDKHSVMINLVNDAKNSAISFEVNKSNIVFEGLVMSAELLLLGGTELDVATLYRETELALQAIRSREARLNQKLTDQENQITSAKEKLNTLNENLTQQEKVAGKRQQELNVLKIDTEQQQHSIRTKELQLQQVATQLKVAKTNLENQQSSVDNKEQENIVMAEKISTNKDILQQQQQQISFQGVQLNKKNEELENREEHIDKQRFYLIVMAFFITLLVLISGLVVLLFVKNRQTTRTLSRTLENLKNMQKQLIQSEKMASLGTLTAGVAHEINTPLGIAVTSTSSALESTLKIRKNFETGNLTRTAMQHYFNGIEKASNLNTNALERVIELLNNFKQVAADQMVGEEREIDLVSYIEEVMSTLSAEMKRFRVSYQYSGESELKITTIPGALAQVLTNLVTNALKHAFENKAQGNIAIALTKTKDDHVVIVFKDDGHGMTQHVLDNIFEPFFTTKRNSGGTGLGMNIVYNIICQKLQGNIKIESKLEHGASFQITLPMKLKANT</sequence>
<dbReference type="PROSITE" id="PS50109">
    <property type="entry name" value="HIS_KIN"/>
    <property type="match status" value="1"/>
</dbReference>
<dbReference type="RefSeq" id="WP_146796508.1">
    <property type="nucleotide sequence ID" value="NZ_VOLP01000002.1"/>
</dbReference>
<dbReference type="EMBL" id="VOLR01000014">
    <property type="protein sequence ID" value="TWX58688.1"/>
    <property type="molecule type" value="Genomic_DNA"/>
</dbReference>
<dbReference type="InterPro" id="IPR004358">
    <property type="entry name" value="Sig_transdc_His_kin-like_C"/>
</dbReference>
<dbReference type="Gene3D" id="1.10.287.130">
    <property type="match status" value="1"/>
</dbReference>
<protein>
    <recommendedName>
        <fullName evidence="2">histidine kinase</fullName>
        <ecNumber evidence="2">2.7.13.3</ecNumber>
    </recommendedName>
</protein>
<evidence type="ECO:0000256" key="3">
    <source>
        <dbReference type="SAM" id="Coils"/>
    </source>
</evidence>
<dbReference type="EMBL" id="VOLQ01000041">
    <property type="protein sequence ID" value="TWX63570.1"/>
    <property type="molecule type" value="Genomic_DNA"/>
</dbReference>
<dbReference type="EC" id="2.7.13.3" evidence="2"/>
<evidence type="ECO:0000256" key="2">
    <source>
        <dbReference type="ARBA" id="ARBA00012438"/>
    </source>
</evidence>
<comment type="catalytic activity">
    <reaction evidence="1">
        <text>ATP + protein L-histidine = ADP + protein N-phospho-L-histidine.</text>
        <dbReference type="EC" id="2.7.13.3"/>
    </reaction>
</comment>
<evidence type="ECO:0000259" key="6">
    <source>
        <dbReference type="PROSITE" id="PS50109"/>
    </source>
</evidence>
<feature type="transmembrane region" description="Helical" evidence="4">
    <location>
        <begin position="338"/>
        <end position="362"/>
    </location>
</feature>
<dbReference type="GO" id="GO:0000155">
    <property type="term" value="F:phosphorelay sensor kinase activity"/>
    <property type="evidence" value="ECO:0007669"/>
    <property type="project" value="InterPro"/>
</dbReference>
<dbReference type="Gene3D" id="3.30.565.10">
    <property type="entry name" value="Histidine kinase-like ATPase, C-terminal domain"/>
    <property type="match status" value="1"/>
</dbReference>
<dbReference type="PRINTS" id="PR00344">
    <property type="entry name" value="BCTRLSENSOR"/>
</dbReference>